<keyword evidence="2" id="KW-0012">Acyltransferase</keyword>
<dbReference type="PANTHER" id="PTHR43877">
    <property type="entry name" value="AMINOALKYLPHOSPHONATE N-ACETYLTRANSFERASE-RELATED-RELATED"/>
    <property type="match status" value="1"/>
</dbReference>
<reference evidence="4 5" key="1">
    <citation type="journal article" date="2019" name="Int. J. Syst. Evol. Microbiol.">
        <title>The Global Catalogue of Microorganisms (GCM) 10K type strain sequencing project: providing services to taxonomists for standard genome sequencing and annotation.</title>
        <authorList>
            <consortium name="The Broad Institute Genomics Platform"/>
            <consortium name="The Broad Institute Genome Sequencing Center for Infectious Disease"/>
            <person name="Wu L."/>
            <person name="Ma J."/>
        </authorList>
    </citation>
    <scope>NUCLEOTIDE SEQUENCE [LARGE SCALE GENOMIC DNA]</scope>
    <source>
        <strain evidence="4 5">JCM 13250</strain>
    </source>
</reference>
<evidence type="ECO:0000256" key="1">
    <source>
        <dbReference type="ARBA" id="ARBA00022679"/>
    </source>
</evidence>
<dbReference type="InterPro" id="IPR050832">
    <property type="entry name" value="Bact_Acetyltransf"/>
</dbReference>
<organism evidence="4 5">
    <name type="scientific">Luedemannella flava</name>
    <dbReference type="NCBI Taxonomy" id="349316"/>
    <lineage>
        <taxon>Bacteria</taxon>
        <taxon>Bacillati</taxon>
        <taxon>Actinomycetota</taxon>
        <taxon>Actinomycetes</taxon>
        <taxon>Micromonosporales</taxon>
        <taxon>Micromonosporaceae</taxon>
        <taxon>Luedemannella</taxon>
    </lineage>
</organism>
<feature type="domain" description="N-acetyltransferase" evidence="3">
    <location>
        <begin position="170"/>
        <end position="310"/>
    </location>
</feature>
<accession>A0ABN2LXV7</accession>
<dbReference type="SUPFAM" id="SSF55729">
    <property type="entry name" value="Acyl-CoA N-acyltransferases (Nat)"/>
    <property type="match status" value="2"/>
</dbReference>
<evidence type="ECO:0000259" key="3">
    <source>
        <dbReference type="PROSITE" id="PS51186"/>
    </source>
</evidence>
<evidence type="ECO:0000313" key="4">
    <source>
        <dbReference type="EMBL" id="GAA1802730.1"/>
    </source>
</evidence>
<dbReference type="Gene3D" id="3.40.630.30">
    <property type="match status" value="1"/>
</dbReference>
<keyword evidence="1" id="KW-0808">Transferase</keyword>
<dbReference type="InterPro" id="IPR016181">
    <property type="entry name" value="Acyl_CoA_acyltransferase"/>
</dbReference>
<name>A0ABN2LXV7_9ACTN</name>
<sequence length="311" mass="34194">MPEHFLRTFRPDDASAVHRLHARHATADLVDVHSTMECLLDPDGVRGEMEAADWAVVAVDASGSVVGWGSLRSWTEDDGTRVYLSDGYVAPPARRHGLGRLLLRESEAVAAQLSAGHTESSPVVLGANASTVQGDRMALLERSGYRQVFTMVEMEHDGSPVQPRQMPDGITVRAATVADARALFALTTRVWAGRPFSTLPTEDGLRDWLSRSQLALFQVATIADRVVGLVAASRTPARIEIEDVQVDPDIQRRGLATAMLTRTLRTLTQQGTGPIRLHTEGHDPAGARSLYERLGFQVVREYHRYRKSLSR</sequence>
<evidence type="ECO:0000256" key="2">
    <source>
        <dbReference type="ARBA" id="ARBA00023315"/>
    </source>
</evidence>
<comment type="caution">
    <text evidence="4">The sequence shown here is derived from an EMBL/GenBank/DDBJ whole genome shotgun (WGS) entry which is preliminary data.</text>
</comment>
<dbReference type="Pfam" id="PF00583">
    <property type="entry name" value="Acetyltransf_1"/>
    <property type="match status" value="2"/>
</dbReference>
<keyword evidence="5" id="KW-1185">Reference proteome</keyword>
<dbReference type="InterPro" id="IPR000182">
    <property type="entry name" value="GNAT_dom"/>
</dbReference>
<feature type="domain" description="N-acetyltransferase" evidence="3">
    <location>
        <begin position="4"/>
        <end position="168"/>
    </location>
</feature>
<dbReference type="CDD" id="cd04301">
    <property type="entry name" value="NAT_SF"/>
    <property type="match status" value="2"/>
</dbReference>
<dbReference type="RefSeq" id="WP_344130027.1">
    <property type="nucleotide sequence ID" value="NZ_BAAALT010000065.1"/>
</dbReference>
<protein>
    <recommendedName>
        <fullName evidence="3">N-acetyltransferase domain-containing protein</fullName>
    </recommendedName>
</protein>
<gene>
    <name evidence="4" type="ORF">GCM10009682_25710</name>
</gene>
<evidence type="ECO:0000313" key="5">
    <source>
        <dbReference type="Proteomes" id="UP001500218"/>
    </source>
</evidence>
<dbReference type="Proteomes" id="UP001500218">
    <property type="component" value="Unassembled WGS sequence"/>
</dbReference>
<dbReference type="PROSITE" id="PS51186">
    <property type="entry name" value="GNAT"/>
    <property type="match status" value="2"/>
</dbReference>
<proteinExistence type="predicted"/>
<dbReference type="EMBL" id="BAAALT010000065">
    <property type="protein sequence ID" value="GAA1802730.1"/>
    <property type="molecule type" value="Genomic_DNA"/>
</dbReference>